<sequence length="153" mass="17262">MSSPSTESIDRLQEAFRTIMRTLGPQMAEPVPGLTGAQFYILNQLEQRQRCTVGELADSMMVKPSAITAMIDRLDKHGYVSRDRNEEDRRVVHISLLEPGKKILAQAKQARLETLRQLFSHLSEEECEQFVHLFEKLAAAAVADARKKDVHSG</sequence>
<evidence type="ECO:0000256" key="2">
    <source>
        <dbReference type="ARBA" id="ARBA00023125"/>
    </source>
</evidence>
<keyword evidence="3" id="KW-0804">Transcription</keyword>
<protein>
    <submittedName>
        <fullName evidence="5">MarR family transcriptional regulator</fullName>
    </submittedName>
</protein>
<dbReference type="PANTHER" id="PTHR42756:SF1">
    <property type="entry name" value="TRANSCRIPTIONAL REPRESSOR OF EMRAB OPERON"/>
    <property type="match status" value="1"/>
</dbReference>
<dbReference type="SUPFAM" id="SSF46785">
    <property type="entry name" value="Winged helix' DNA-binding domain"/>
    <property type="match status" value="1"/>
</dbReference>
<dbReference type="OrthoDB" id="327696at2"/>
<dbReference type="Proteomes" id="UP000268829">
    <property type="component" value="Unassembled WGS sequence"/>
</dbReference>
<dbReference type="PRINTS" id="PR00598">
    <property type="entry name" value="HTHMARR"/>
</dbReference>
<dbReference type="Gene3D" id="1.10.10.10">
    <property type="entry name" value="Winged helix-like DNA-binding domain superfamily/Winged helix DNA-binding domain"/>
    <property type="match status" value="1"/>
</dbReference>
<evidence type="ECO:0000259" key="4">
    <source>
        <dbReference type="PROSITE" id="PS50995"/>
    </source>
</evidence>
<dbReference type="EMBL" id="RHHS01000027">
    <property type="protein sequence ID" value="RNB57017.1"/>
    <property type="molecule type" value="Genomic_DNA"/>
</dbReference>
<dbReference type="GO" id="GO:0003700">
    <property type="term" value="F:DNA-binding transcription factor activity"/>
    <property type="evidence" value="ECO:0007669"/>
    <property type="project" value="InterPro"/>
</dbReference>
<evidence type="ECO:0000313" key="6">
    <source>
        <dbReference type="Proteomes" id="UP000268829"/>
    </source>
</evidence>
<feature type="domain" description="HTH marR-type" evidence="4">
    <location>
        <begin position="9"/>
        <end position="139"/>
    </location>
</feature>
<organism evidence="5 6">
    <name type="scientific">Brevibacillus gelatini</name>
    <dbReference type="NCBI Taxonomy" id="1655277"/>
    <lineage>
        <taxon>Bacteria</taxon>
        <taxon>Bacillati</taxon>
        <taxon>Bacillota</taxon>
        <taxon>Bacilli</taxon>
        <taxon>Bacillales</taxon>
        <taxon>Paenibacillaceae</taxon>
        <taxon>Brevibacillus</taxon>
    </lineage>
</organism>
<evidence type="ECO:0000313" key="5">
    <source>
        <dbReference type="EMBL" id="RNB57017.1"/>
    </source>
</evidence>
<dbReference type="AlphaFoldDB" id="A0A3M8B1Z3"/>
<keyword evidence="2" id="KW-0238">DNA-binding</keyword>
<reference evidence="5 6" key="1">
    <citation type="submission" date="2018-10" db="EMBL/GenBank/DDBJ databases">
        <title>Phylogenomics of Brevibacillus.</title>
        <authorList>
            <person name="Dunlap C."/>
        </authorList>
    </citation>
    <scope>NUCLEOTIDE SEQUENCE [LARGE SCALE GENOMIC DNA]</scope>
    <source>
        <strain evidence="5 6">DSM 100115</strain>
    </source>
</reference>
<name>A0A3M8B1Z3_9BACL</name>
<dbReference type="InterPro" id="IPR036388">
    <property type="entry name" value="WH-like_DNA-bd_sf"/>
</dbReference>
<dbReference type="PANTHER" id="PTHR42756">
    <property type="entry name" value="TRANSCRIPTIONAL REGULATOR, MARR"/>
    <property type="match status" value="1"/>
</dbReference>
<gene>
    <name evidence="5" type="ORF">EDM57_11915</name>
</gene>
<evidence type="ECO:0000256" key="1">
    <source>
        <dbReference type="ARBA" id="ARBA00023015"/>
    </source>
</evidence>
<dbReference type="Pfam" id="PF01047">
    <property type="entry name" value="MarR"/>
    <property type="match status" value="1"/>
</dbReference>
<accession>A0A3M8B1Z3</accession>
<proteinExistence type="predicted"/>
<evidence type="ECO:0000256" key="3">
    <source>
        <dbReference type="ARBA" id="ARBA00023163"/>
    </source>
</evidence>
<dbReference type="SMART" id="SM00347">
    <property type="entry name" value="HTH_MARR"/>
    <property type="match status" value="1"/>
</dbReference>
<dbReference type="PROSITE" id="PS50995">
    <property type="entry name" value="HTH_MARR_2"/>
    <property type="match status" value="1"/>
</dbReference>
<dbReference type="RefSeq" id="WP_122904979.1">
    <property type="nucleotide sequence ID" value="NZ_RHHS01000027.1"/>
</dbReference>
<keyword evidence="1" id="KW-0805">Transcription regulation</keyword>
<keyword evidence="6" id="KW-1185">Reference proteome</keyword>
<comment type="caution">
    <text evidence="5">The sequence shown here is derived from an EMBL/GenBank/DDBJ whole genome shotgun (WGS) entry which is preliminary data.</text>
</comment>
<dbReference type="InterPro" id="IPR036390">
    <property type="entry name" value="WH_DNA-bd_sf"/>
</dbReference>
<dbReference type="InterPro" id="IPR000835">
    <property type="entry name" value="HTH_MarR-typ"/>
</dbReference>
<dbReference type="GO" id="GO:0003677">
    <property type="term" value="F:DNA binding"/>
    <property type="evidence" value="ECO:0007669"/>
    <property type="project" value="UniProtKB-KW"/>
</dbReference>